<name>A0A419A429_9RHOB</name>
<dbReference type="Proteomes" id="UP000283587">
    <property type="component" value="Unassembled WGS sequence"/>
</dbReference>
<dbReference type="EMBL" id="QZEW01000075">
    <property type="protein sequence ID" value="RJL08398.1"/>
    <property type="molecule type" value="Genomic_DNA"/>
</dbReference>
<sequence length="280" mass="32095">MSELDYDYVLYIDEAGDDGLKRVMPIDPNGSSEWLVISGLLVRSEDVAKCRTWLEEIRSDIKALQSGTLHFRKLSDQKRVRAASMLSQLPVRAFTVCSNKKNMRGYKNERAAVAGGKQWFYNWVVRILMERATNYCLDNSRRKLHRDGIMKVIFSARGGHSYGHTKAYWTWLRAQGKPLLSLHEMRFEVLRFRLVEYVPHYAEAGLQLADIVASAFYQAVESGSKRWSVESASALDPIMARGPNGIVDVGLVLQPHKIDTIGLTEQQRIIFEHYGYYFRP</sequence>
<dbReference type="OrthoDB" id="9792394at2"/>
<organism evidence="1 2">
    <name type="scientific">Paracoccus siganidrum</name>
    <dbReference type="NCBI Taxonomy" id="1276757"/>
    <lineage>
        <taxon>Bacteria</taxon>
        <taxon>Pseudomonadati</taxon>
        <taxon>Pseudomonadota</taxon>
        <taxon>Alphaproteobacteria</taxon>
        <taxon>Rhodobacterales</taxon>
        <taxon>Paracoccaceae</taxon>
        <taxon>Paracoccus</taxon>
    </lineage>
</organism>
<evidence type="ECO:0000313" key="2">
    <source>
        <dbReference type="Proteomes" id="UP000283587"/>
    </source>
</evidence>
<reference evidence="2" key="1">
    <citation type="submission" date="2018-09" db="EMBL/GenBank/DDBJ databases">
        <title>Paracoccus onubensis nov. sp. a moderate halophilic bacterium isolated from Gruta de las Maravillas (Aracena, Spain).</title>
        <authorList>
            <person name="Jurado V."/>
            <person name="Gutierrez-Patricio S."/>
            <person name="Gonzalez-Pimentel J.L."/>
            <person name="Miller A.Z."/>
            <person name="Laiz L."/>
            <person name="Saiz-Jimenez C."/>
        </authorList>
    </citation>
    <scope>NUCLEOTIDE SEQUENCE [LARGE SCALE GENOMIC DNA]</scope>
    <source>
        <strain evidence="2">DSM 26381</strain>
    </source>
</reference>
<dbReference type="AlphaFoldDB" id="A0A419A429"/>
<keyword evidence="2" id="KW-1185">Reference proteome</keyword>
<accession>A0A419A429</accession>
<comment type="caution">
    <text evidence="1">The sequence shown here is derived from an EMBL/GenBank/DDBJ whole genome shotgun (WGS) entry which is preliminary data.</text>
</comment>
<dbReference type="InterPro" id="IPR024524">
    <property type="entry name" value="DUF3800"/>
</dbReference>
<protein>
    <submittedName>
        <fullName evidence="1">DUF3800 domain-containing protein</fullName>
    </submittedName>
</protein>
<evidence type="ECO:0000313" key="1">
    <source>
        <dbReference type="EMBL" id="RJL08398.1"/>
    </source>
</evidence>
<gene>
    <name evidence="1" type="ORF">D3P05_16135</name>
</gene>
<dbReference type="RefSeq" id="WP_119899485.1">
    <property type="nucleotide sequence ID" value="NZ_QNRC01000004.1"/>
</dbReference>
<proteinExistence type="predicted"/>
<dbReference type="Pfam" id="PF12686">
    <property type="entry name" value="DUF3800"/>
    <property type="match status" value="1"/>
</dbReference>